<feature type="region of interest" description="Disordered" evidence="1">
    <location>
        <begin position="778"/>
        <end position="806"/>
    </location>
</feature>
<dbReference type="Proteomes" id="UP000678243">
    <property type="component" value="Unassembled WGS sequence"/>
</dbReference>
<feature type="transmembrane region" description="Helical" evidence="2">
    <location>
        <begin position="161"/>
        <end position="178"/>
    </location>
</feature>
<dbReference type="Pfam" id="PF11992">
    <property type="entry name" value="TgpA_N"/>
    <property type="match status" value="1"/>
</dbReference>
<gene>
    <name evidence="4" type="ORF">KE274_02545</name>
</gene>
<name>A0ABS5IJ51_9MICO</name>
<comment type="caution">
    <text evidence="4">The sequence shown here is derived from an EMBL/GenBank/DDBJ whole genome shotgun (WGS) entry which is preliminary data.</text>
</comment>
<dbReference type="RefSeq" id="WP_211540971.1">
    <property type="nucleotide sequence ID" value="NZ_JAGTUK010000001.1"/>
</dbReference>
<dbReference type="PANTHER" id="PTHR42736:SF1">
    <property type="entry name" value="PROTEIN-GLUTAMINE GAMMA-GLUTAMYLTRANSFERASE"/>
    <property type="match status" value="1"/>
</dbReference>
<accession>A0ABS5IJ51</accession>
<keyword evidence="2" id="KW-0812">Transmembrane</keyword>
<dbReference type="PANTHER" id="PTHR42736">
    <property type="entry name" value="PROTEIN-GLUTAMINE GAMMA-GLUTAMYLTRANSFERASE"/>
    <property type="match status" value="1"/>
</dbReference>
<feature type="transmembrane region" description="Helical" evidence="2">
    <location>
        <begin position="48"/>
        <end position="66"/>
    </location>
</feature>
<feature type="region of interest" description="Disordered" evidence="1">
    <location>
        <begin position="564"/>
        <end position="612"/>
    </location>
</feature>
<sequence length="806" mass="85167">MTAPATTPATMAPASALPVRRWVLDLGATALLSLTALVGFWPTFAGPSFLPAVVGGIVLGLAIAAVSAWRRWGILIVAGLTVAAYFVFGGALALPQTALLGFVPSLETLQKLALGTVTSWKQLLTTVAPVAAADGHLVAPFLLALVVTVLTASLALRLRSVAWALIPAGVLLMLVIALGTPEPAFPLVQGLVFALVSMAWLALRQLWAPQNMAVSVSEVDPSRAAHMRMRRLLAGVAVLAVAGGAGVATSAIASPAQPRHVFRDVIIPPFDIRDYPSPLQAFRKNVRDEADETLFTVQGLPKGARIRTAVMDQFDGMVYNVTDGGPTSSSAFAPLRSAMAPEAEGVPVTLKIAIDGYRGVWMPTAGQLDEIRFAGDRAEELRRGTYVNTSTGTAVATPSLGKGDQFTVDAIIPEQPDDEQLAEVPFGRVTMPKPSNVPEELTSLAAETVSGAESPIEQVRALENFLSEGGFFSHGLEGEVLSRAGHTAERISTLVGGEQMIGDDEQYAVAMALLAGQLDIPARVVMGYYPDEEQAGEAVFEATGDNVHAWVEVNFDGIGWVTFNPTPPEDQVPNDQNTKPRVDPKPQVLQPPPPPQEPVDLPPTLPDDRESEDESLNLAGIIGAILLIGGISLAVIALLMSPFIVIGAWKAARRRARRSAARTADRISGGWDELTDRAVDYGARLAPGGTRGEEAAAVASALTVPQVTALAERADAEVFGPTEPTPQDVDAFWNEVDEIVGGLGAEAGFWKRIRARLSVRSLLGGSAVSQGLQNLKDAAAARVRREPGTIESNDETPPPSTERETP</sequence>
<dbReference type="InterPro" id="IPR021878">
    <property type="entry name" value="TgpA_N"/>
</dbReference>
<feature type="transmembrane region" description="Helical" evidence="2">
    <location>
        <begin position="22"/>
        <end position="42"/>
    </location>
</feature>
<evidence type="ECO:0000259" key="3">
    <source>
        <dbReference type="SMART" id="SM00460"/>
    </source>
</evidence>
<keyword evidence="2" id="KW-1133">Transmembrane helix</keyword>
<feature type="transmembrane region" description="Helical" evidence="2">
    <location>
        <begin position="137"/>
        <end position="156"/>
    </location>
</feature>
<feature type="compositionally biased region" description="Pro residues" evidence="1">
    <location>
        <begin position="589"/>
        <end position="605"/>
    </location>
</feature>
<dbReference type="SUPFAM" id="SSF54001">
    <property type="entry name" value="Cysteine proteinases"/>
    <property type="match status" value="1"/>
</dbReference>
<dbReference type="InterPro" id="IPR002931">
    <property type="entry name" value="Transglutaminase-like"/>
</dbReference>
<organism evidence="4 5">
    <name type="scientific">Microbacterium paraoxydans</name>
    <dbReference type="NCBI Taxonomy" id="199592"/>
    <lineage>
        <taxon>Bacteria</taxon>
        <taxon>Bacillati</taxon>
        <taxon>Actinomycetota</taxon>
        <taxon>Actinomycetes</taxon>
        <taxon>Micrococcales</taxon>
        <taxon>Microbacteriaceae</taxon>
        <taxon>Microbacterium</taxon>
    </lineage>
</organism>
<dbReference type="SMART" id="SM00460">
    <property type="entry name" value="TGc"/>
    <property type="match status" value="1"/>
</dbReference>
<feature type="transmembrane region" description="Helical" evidence="2">
    <location>
        <begin position="618"/>
        <end position="649"/>
    </location>
</feature>
<dbReference type="Pfam" id="PF01841">
    <property type="entry name" value="Transglut_core"/>
    <property type="match status" value="1"/>
</dbReference>
<feature type="transmembrane region" description="Helical" evidence="2">
    <location>
        <begin position="232"/>
        <end position="253"/>
    </location>
</feature>
<feature type="domain" description="Transglutaminase-like" evidence="3">
    <location>
        <begin position="496"/>
        <end position="567"/>
    </location>
</feature>
<evidence type="ECO:0000256" key="1">
    <source>
        <dbReference type="SAM" id="MobiDB-lite"/>
    </source>
</evidence>
<dbReference type="EMBL" id="JAGTUK010000001">
    <property type="protein sequence ID" value="MBS0022984.1"/>
    <property type="molecule type" value="Genomic_DNA"/>
</dbReference>
<keyword evidence="5" id="KW-1185">Reference proteome</keyword>
<dbReference type="Gene3D" id="3.10.620.30">
    <property type="match status" value="1"/>
</dbReference>
<dbReference type="InterPro" id="IPR038765">
    <property type="entry name" value="Papain-like_cys_pep_sf"/>
</dbReference>
<evidence type="ECO:0000313" key="5">
    <source>
        <dbReference type="Proteomes" id="UP000678243"/>
    </source>
</evidence>
<reference evidence="4 5" key="1">
    <citation type="submission" date="2021-04" db="EMBL/GenBank/DDBJ databases">
        <title>Whole genome analysis of root endophytic bacterium Microbacterium paraoxydans ku-mp colonizing RP-bio226 rice variety.</title>
        <authorList>
            <person name="Ulaganathan K."/>
            <person name="Latha B."/>
        </authorList>
    </citation>
    <scope>NUCLEOTIDE SEQUENCE [LARGE SCALE GENOMIC DNA]</scope>
    <source>
        <strain evidence="5">ku-mp</strain>
    </source>
</reference>
<proteinExistence type="predicted"/>
<evidence type="ECO:0000313" key="4">
    <source>
        <dbReference type="EMBL" id="MBS0022984.1"/>
    </source>
</evidence>
<feature type="transmembrane region" description="Helical" evidence="2">
    <location>
        <begin position="184"/>
        <end position="203"/>
    </location>
</feature>
<dbReference type="InterPro" id="IPR052901">
    <property type="entry name" value="Bact_TGase-like"/>
</dbReference>
<feature type="transmembrane region" description="Helical" evidence="2">
    <location>
        <begin position="73"/>
        <end position="94"/>
    </location>
</feature>
<protein>
    <submittedName>
        <fullName evidence="4">Transglutaminase domain-containing protein</fullName>
    </submittedName>
</protein>
<keyword evidence="2" id="KW-0472">Membrane</keyword>
<evidence type="ECO:0000256" key="2">
    <source>
        <dbReference type="SAM" id="Phobius"/>
    </source>
</evidence>